<evidence type="ECO:0000313" key="3">
    <source>
        <dbReference type="Proteomes" id="UP000184432"/>
    </source>
</evidence>
<sequence>MKSSINISYILVTALAVLLTFIVHEFAHYVTGELLGYSMKMTLNSVTLKEGTYNSDWHSYLVTAAGPIITIVLAFVFFYVIRKTGKVSWYPFLFFAFVFRLMAMVISIFNPNDEARLSYVLGLGYWMLPLLVTFTLLFLVIKTSKEQGYGLKFNLINYLLATVFVTGVVCLDQYVLK</sequence>
<dbReference type="RefSeq" id="WP_073314899.1">
    <property type="nucleotide sequence ID" value="NZ_FQYP01000002.1"/>
</dbReference>
<name>A0A1M6CRZ1_9FLAO</name>
<feature type="transmembrane region" description="Helical" evidence="1">
    <location>
        <begin position="153"/>
        <end position="176"/>
    </location>
</feature>
<keyword evidence="1" id="KW-0472">Membrane</keyword>
<dbReference type="Proteomes" id="UP000184432">
    <property type="component" value="Unassembled WGS sequence"/>
</dbReference>
<protein>
    <recommendedName>
        <fullName evidence="4">Peptidase family M50</fullName>
    </recommendedName>
</protein>
<proteinExistence type="predicted"/>
<feature type="transmembrane region" description="Helical" evidence="1">
    <location>
        <begin position="7"/>
        <end position="30"/>
    </location>
</feature>
<keyword evidence="3" id="KW-1185">Reference proteome</keyword>
<evidence type="ECO:0008006" key="4">
    <source>
        <dbReference type="Google" id="ProtNLM"/>
    </source>
</evidence>
<keyword evidence="1" id="KW-0812">Transmembrane</keyword>
<dbReference type="AlphaFoldDB" id="A0A1M6CRZ1"/>
<dbReference type="STRING" id="570521.SAMN04488508_102249"/>
<evidence type="ECO:0000256" key="1">
    <source>
        <dbReference type="SAM" id="Phobius"/>
    </source>
</evidence>
<dbReference type="OrthoDB" id="1160343at2"/>
<evidence type="ECO:0000313" key="2">
    <source>
        <dbReference type="EMBL" id="SHI63740.1"/>
    </source>
</evidence>
<dbReference type="EMBL" id="FQYP01000002">
    <property type="protein sequence ID" value="SHI63740.1"/>
    <property type="molecule type" value="Genomic_DNA"/>
</dbReference>
<reference evidence="3" key="1">
    <citation type="submission" date="2016-11" db="EMBL/GenBank/DDBJ databases">
        <authorList>
            <person name="Varghese N."/>
            <person name="Submissions S."/>
        </authorList>
    </citation>
    <scope>NUCLEOTIDE SEQUENCE [LARGE SCALE GENOMIC DNA]</scope>
    <source>
        <strain evidence="3">DSM 22623</strain>
    </source>
</reference>
<accession>A0A1M6CRZ1</accession>
<keyword evidence="1" id="KW-1133">Transmembrane helix</keyword>
<organism evidence="2 3">
    <name type="scientific">Aquimarina spongiae</name>
    <dbReference type="NCBI Taxonomy" id="570521"/>
    <lineage>
        <taxon>Bacteria</taxon>
        <taxon>Pseudomonadati</taxon>
        <taxon>Bacteroidota</taxon>
        <taxon>Flavobacteriia</taxon>
        <taxon>Flavobacteriales</taxon>
        <taxon>Flavobacteriaceae</taxon>
        <taxon>Aquimarina</taxon>
    </lineage>
</organism>
<feature type="transmembrane region" description="Helical" evidence="1">
    <location>
        <begin position="123"/>
        <end position="141"/>
    </location>
</feature>
<gene>
    <name evidence="2" type="ORF">SAMN04488508_102249</name>
</gene>
<feature type="transmembrane region" description="Helical" evidence="1">
    <location>
        <begin position="57"/>
        <end position="80"/>
    </location>
</feature>
<feature type="transmembrane region" description="Helical" evidence="1">
    <location>
        <begin position="92"/>
        <end position="111"/>
    </location>
</feature>